<evidence type="ECO:0000313" key="1">
    <source>
        <dbReference type="EMBL" id="KAK5201911.1"/>
    </source>
</evidence>
<organism evidence="1 2">
    <name type="scientific">Cryomyces antarcticus</name>
    <dbReference type="NCBI Taxonomy" id="329879"/>
    <lineage>
        <taxon>Eukaryota</taxon>
        <taxon>Fungi</taxon>
        <taxon>Dikarya</taxon>
        <taxon>Ascomycota</taxon>
        <taxon>Pezizomycotina</taxon>
        <taxon>Dothideomycetes</taxon>
        <taxon>Dothideomycetes incertae sedis</taxon>
        <taxon>Cryomyces</taxon>
    </lineage>
</organism>
<sequence length="353" mass="39735">MQFSSATSMLSKPHDYGKRLLPVLIDRSAQTDHDRVYASISTASDDVVKGFRDITYKQLSNAIDHAAFWLDGQLGKSQVDFETFAYFGPRDLRYPILTVAAAKVGRKVLLPSLLATLEAQNFLAPYTWLQSAIGSTEGGIWPTSTVSGEDWSYMYFHPLLSARFEPRAANANANTAVFELIVDRTATSETYTNLYSPGRKWAIASPPATCGRRTQTRRSRTCGATPVASTIWSYKWVRWSSTPRRSNDACSRTRSCMPRWSVGRVGRARCYCWRLRDTRTRTADGEKRCEKWCGRRCGRVTSMPRSGRVGRELVLIASADKPFVRLGKGSVDRRSRFKLYEREIKNAHVAAAT</sequence>
<dbReference type="EMBL" id="JAVRRA010016456">
    <property type="protein sequence ID" value="KAK5201911.1"/>
    <property type="molecule type" value="Genomic_DNA"/>
</dbReference>
<accession>A0ABR0LQP2</accession>
<gene>
    <name evidence="1" type="ORF">LTR16_001031</name>
</gene>
<protein>
    <submittedName>
        <fullName evidence="1">Uncharacterized protein</fullName>
    </submittedName>
</protein>
<keyword evidence="2" id="KW-1185">Reference proteome</keyword>
<dbReference type="Proteomes" id="UP001357485">
    <property type="component" value="Unassembled WGS sequence"/>
</dbReference>
<name>A0ABR0LQP2_9PEZI</name>
<reference evidence="1 2" key="1">
    <citation type="submission" date="2023-08" db="EMBL/GenBank/DDBJ databases">
        <title>Black Yeasts Isolated from many extreme environments.</title>
        <authorList>
            <person name="Coleine C."/>
            <person name="Stajich J.E."/>
            <person name="Selbmann L."/>
        </authorList>
    </citation>
    <scope>NUCLEOTIDE SEQUENCE [LARGE SCALE GENOMIC DNA]</scope>
    <source>
        <strain evidence="1 2">CCFEE 536</strain>
    </source>
</reference>
<comment type="caution">
    <text evidence="1">The sequence shown here is derived from an EMBL/GenBank/DDBJ whole genome shotgun (WGS) entry which is preliminary data.</text>
</comment>
<evidence type="ECO:0000313" key="2">
    <source>
        <dbReference type="Proteomes" id="UP001357485"/>
    </source>
</evidence>
<proteinExistence type="predicted"/>